<evidence type="ECO:0000313" key="2">
    <source>
        <dbReference type="EMBL" id="ASK26559.1"/>
    </source>
</evidence>
<sequence>MFILMPSEKYVECVGRLFLRVSVSGNKKGRLKKQIRQTGVAALRDKIYEDKNGTSAKAKRPSEKSCRFSKSPNHLF</sequence>
<protein>
    <submittedName>
        <fullName evidence="2">Uncharacterized protein</fullName>
    </submittedName>
</protein>
<dbReference type="Proteomes" id="UP000198238">
    <property type="component" value="Chromosome"/>
</dbReference>
<proteinExistence type="predicted"/>
<organism evidence="2 3">
    <name type="scientific">Neisseria chenwenguii</name>
    <dbReference type="NCBI Taxonomy" id="1853278"/>
    <lineage>
        <taxon>Bacteria</taxon>
        <taxon>Pseudomonadati</taxon>
        <taxon>Pseudomonadota</taxon>
        <taxon>Betaproteobacteria</taxon>
        <taxon>Neisseriales</taxon>
        <taxon>Neisseriaceae</taxon>
        <taxon>Neisseria</taxon>
    </lineage>
</organism>
<accession>A0A220RZB1</accession>
<reference evidence="2 3" key="1">
    <citation type="submission" date="2017-06" db="EMBL/GenBank/DDBJ databases">
        <title>Neisseria chenwenguii sp. nov., isolated from the intestinal contents of Tibetan Plateau Pika in Yushu, Qinghai Province, China.</title>
        <authorList>
            <person name="Zhang G."/>
        </authorList>
    </citation>
    <scope>NUCLEOTIDE SEQUENCE [LARGE SCALE GENOMIC DNA]</scope>
    <source>
        <strain evidence="2 3">10023</strain>
    </source>
</reference>
<gene>
    <name evidence="2" type="ORF">BG910_01255</name>
</gene>
<feature type="region of interest" description="Disordered" evidence="1">
    <location>
        <begin position="52"/>
        <end position="76"/>
    </location>
</feature>
<dbReference type="KEGG" id="nei:BG910_01255"/>
<keyword evidence="3" id="KW-1185">Reference proteome</keyword>
<dbReference type="RefSeq" id="WP_089035282.1">
    <property type="nucleotide sequence ID" value="NZ_CP022278.1"/>
</dbReference>
<evidence type="ECO:0000256" key="1">
    <source>
        <dbReference type="SAM" id="MobiDB-lite"/>
    </source>
</evidence>
<evidence type="ECO:0000313" key="3">
    <source>
        <dbReference type="Proteomes" id="UP000198238"/>
    </source>
</evidence>
<dbReference type="AlphaFoldDB" id="A0A220RZB1"/>
<dbReference type="EMBL" id="CP022278">
    <property type="protein sequence ID" value="ASK26559.1"/>
    <property type="molecule type" value="Genomic_DNA"/>
</dbReference>
<name>A0A220RZB1_9NEIS</name>